<dbReference type="AlphaFoldDB" id="A0AAI8BEA3"/>
<evidence type="ECO:0000313" key="2">
    <source>
        <dbReference type="EMBL" id="AIO70568.1"/>
    </source>
</evidence>
<gene>
    <name evidence="2" type="ORF">DM82_6148</name>
</gene>
<sequence length="169" mass="18964">MQAEYDDERADLADRIETAIASLNAELRQHMRNAAAKAGISAIQLEALNTIRLHREPMSVRELSERLRISYGNAYLITNSMTHRRLLNRIGGGSGKRGITFAVSRSGLDLVARAATQSFVRQAILRLAEHDMQLVHRGLQHIVQACEANEPRQPDVDDARYEGYEAQSR</sequence>
<dbReference type="Proteomes" id="UP000029424">
    <property type="component" value="Chromosome 2"/>
</dbReference>
<dbReference type="InterPro" id="IPR036390">
    <property type="entry name" value="WH_DNA-bd_sf"/>
</dbReference>
<proteinExistence type="predicted"/>
<dbReference type="InterPro" id="IPR036388">
    <property type="entry name" value="WH-like_DNA-bd_sf"/>
</dbReference>
<evidence type="ECO:0000256" key="1">
    <source>
        <dbReference type="SAM" id="MobiDB-lite"/>
    </source>
</evidence>
<dbReference type="KEGG" id="bok:DM82_6148"/>
<organism evidence="2 3">
    <name type="scientific">Burkholderia oklahomensis</name>
    <dbReference type="NCBI Taxonomy" id="342113"/>
    <lineage>
        <taxon>Bacteria</taxon>
        <taxon>Pseudomonadati</taxon>
        <taxon>Pseudomonadota</taxon>
        <taxon>Betaproteobacteria</taxon>
        <taxon>Burkholderiales</taxon>
        <taxon>Burkholderiaceae</taxon>
        <taxon>Burkholderia</taxon>
        <taxon>pseudomallei group</taxon>
    </lineage>
</organism>
<dbReference type="SUPFAM" id="SSF46785">
    <property type="entry name" value="Winged helix' DNA-binding domain"/>
    <property type="match status" value="1"/>
</dbReference>
<accession>A0AAI8BEA3</accession>
<dbReference type="Gene3D" id="1.10.10.10">
    <property type="entry name" value="Winged helix-like DNA-binding domain superfamily/Winged helix DNA-binding domain"/>
    <property type="match status" value="1"/>
</dbReference>
<name>A0AAI8BEA3_9BURK</name>
<reference evidence="2 3" key="1">
    <citation type="submission" date="2014-06" db="EMBL/GenBank/DDBJ databases">
        <authorList>
            <person name="Bishop-Lilly K.A."/>
            <person name="Broomall S.M."/>
            <person name="Chain P.S."/>
            <person name="Chertkov O."/>
            <person name="Coyne S.R."/>
            <person name="Daligault H.E."/>
            <person name="Davenport K.W."/>
            <person name="Erkkila T."/>
            <person name="Frey K.G."/>
            <person name="Gibbons H.S."/>
            <person name="Gu W."/>
            <person name="Jaissle J."/>
            <person name="Johnson S.L."/>
            <person name="Koroleva G.I."/>
            <person name="Ladner J.T."/>
            <person name="Lo C.-C."/>
            <person name="Minogue T.D."/>
            <person name="Munk C."/>
            <person name="Palacios G.F."/>
            <person name="Redden C.L."/>
            <person name="Rosenzweig C.N."/>
            <person name="Scholz M.B."/>
            <person name="Teshima H."/>
            <person name="Xu Y."/>
        </authorList>
    </citation>
    <scope>NUCLEOTIDE SEQUENCE [LARGE SCALE GENOMIC DNA]</scope>
    <source>
        <strain evidence="2 3">EO147</strain>
    </source>
</reference>
<evidence type="ECO:0008006" key="4">
    <source>
        <dbReference type="Google" id="ProtNLM"/>
    </source>
</evidence>
<dbReference type="RefSeq" id="WP_010111566.1">
    <property type="nucleotide sequence ID" value="NZ_CP008727.1"/>
</dbReference>
<feature type="region of interest" description="Disordered" evidence="1">
    <location>
        <begin position="150"/>
        <end position="169"/>
    </location>
</feature>
<evidence type="ECO:0000313" key="3">
    <source>
        <dbReference type="Proteomes" id="UP000029424"/>
    </source>
</evidence>
<protein>
    <recommendedName>
        <fullName evidence="4">MarR family</fullName>
    </recommendedName>
</protein>
<keyword evidence="3" id="KW-1185">Reference proteome</keyword>
<dbReference type="EMBL" id="CP008727">
    <property type="protein sequence ID" value="AIO70568.1"/>
    <property type="molecule type" value="Genomic_DNA"/>
</dbReference>